<feature type="region of interest" description="Disordered" evidence="1">
    <location>
        <begin position="118"/>
        <end position="193"/>
    </location>
</feature>
<evidence type="ECO:0000256" key="1">
    <source>
        <dbReference type="SAM" id="MobiDB-lite"/>
    </source>
</evidence>
<feature type="region of interest" description="Disordered" evidence="1">
    <location>
        <begin position="605"/>
        <end position="657"/>
    </location>
</feature>
<dbReference type="AlphaFoldDB" id="A0A5B7E8Y5"/>
<feature type="compositionally biased region" description="Low complexity" evidence="1">
    <location>
        <begin position="491"/>
        <end position="507"/>
    </location>
</feature>
<keyword evidence="2" id="KW-0732">Signal</keyword>
<feature type="region of interest" description="Disordered" evidence="1">
    <location>
        <begin position="31"/>
        <end position="72"/>
    </location>
</feature>
<proteinExistence type="predicted"/>
<feature type="compositionally biased region" description="Pro residues" evidence="1">
    <location>
        <begin position="168"/>
        <end position="191"/>
    </location>
</feature>
<accession>A0A5B7E8Y5</accession>
<gene>
    <name evidence="3" type="ORF">E2C01_023488</name>
</gene>
<dbReference type="Proteomes" id="UP000324222">
    <property type="component" value="Unassembled WGS sequence"/>
</dbReference>
<feature type="signal peptide" evidence="2">
    <location>
        <begin position="1"/>
        <end position="22"/>
    </location>
</feature>
<feature type="compositionally biased region" description="Basic and acidic residues" evidence="1">
    <location>
        <begin position="465"/>
        <end position="475"/>
    </location>
</feature>
<feature type="region of interest" description="Disordered" evidence="1">
    <location>
        <begin position="465"/>
        <end position="507"/>
    </location>
</feature>
<comment type="caution">
    <text evidence="3">The sequence shown here is derived from an EMBL/GenBank/DDBJ whole genome shotgun (WGS) entry which is preliminary data.</text>
</comment>
<dbReference type="EMBL" id="VSRR010002215">
    <property type="protein sequence ID" value="MPC30228.1"/>
    <property type="molecule type" value="Genomic_DNA"/>
</dbReference>
<name>A0A5B7E8Y5_PORTR</name>
<feature type="compositionally biased region" description="Pro residues" evidence="1">
    <location>
        <begin position="41"/>
        <end position="56"/>
    </location>
</feature>
<evidence type="ECO:0000313" key="4">
    <source>
        <dbReference type="Proteomes" id="UP000324222"/>
    </source>
</evidence>
<evidence type="ECO:0000256" key="2">
    <source>
        <dbReference type="SAM" id="SignalP"/>
    </source>
</evidence>
<feature type="region of interest" description="Disordered" evidence="1">
    <location>
        <begin position="361"/>
        <end position="384"/>
    </location>
</feature>
<sequence>MSSVGSSVVVLYGVVLCGAGMADNDDDFDDNNVSRIGVHPPLHPPRPLLAVPPPPSSTTQDLPVPLPPLDTHTARATQPAYQSAGYPSHSADETADQAYQHHHHPPHQYDHRYDAKQDHYPTSRNVPYRPHSGYHHHHHHQHQHQHQPHYDDSGEVQYSRQPSHYAPPQTPQSYPPPAQPYAPPAQYPPPYQSQFPVLQHHQFLDSQEVEFPVTQQTQFQGIQPARPVHALFSGVLQKHIPGVQRTQFPVTQAVQFPLTQAVQFPITAQSQFPVTQQVQFPVNQVAQFQQGLVPLVQQHQLLDSQEVVFPAVQQTQFPVLQQGQFGRTQAAAAAPQQGGLQGLAQAVLPFLAPALSQLGAPEQSSAQQVDDTGPGSDVTGSLLRGTPVTSDHILGSILNNALQFDSPTLDQSLLRDISFSLGSPTVSNASVDVNSEPERRSFLDTLFENPLVGMDVLSLLLDRSGEREQDEEKQAKNNGPPVFVFLGGTGSTPTTPAPSAQPANTQASPQLNQALLALALGRQAGLGSTNPLLSAASLINPTGLQSPLSPLAALNPSTLQNSQLLQQTQLLQSTELLGGSPLLRFARSLPSKTSHQLSLIQSLLPQKQRTKRKASNVASIPSASVRERRSAHPPPNTSPKASKTRGAELTAENSLST</sequence>
<reference evidence="3 4" key="1">
    <citation type="submission" date="2019-05" db="EMBL/GenBank/DDBJ databases">
        <title>Another draft genome of Portunus trituberculatus and its Hox gene families provides insights of decapod evolution.</title>
        <authorList>
            <person name="Jeong J.-H."/>
            <person name="Song I."/>
            <person name="Kim S."/>
            <person name="Choi T."/>
            <person name="Kim D."/>
            <person name="Ryu S."/>
            <person name="Kim W."/>
        </authorList>
    </citation>
    <scope>NUCLEOTIDE SEQUENCE [LARGE SCALE GENOMIC DNA]</scope>
    <source>
        <tissue evidence="3">Muscle</tissue>
    </source>
</reference>
<feature type="chain" id="PRO_5022698580" evidence="2">
    <location>
        <begin position="23"/>
        <end position="657"/>
    </location>
</feature>
<evidence type="ECO:0000313" key="3">
    <source>
        <dbReference type="EMBL" id="MPC30228.1"/>
    </source>
</evidence>
<feature type="compositionally biased region" description="Basic residues" evidence="1">
    <location>
        <begin position="132"/>
        <end position="147"/>
    </location>
</feature>
<organism evidence="3 4">
    <name type="scientific">Portunus trituberculatus</name>
    <name type="common">Swimming crab</name>
    <name type="synonym">Neptunus trituberculatus</name>
    <dbReference type="NCBI Taxonomy" id="210409"/>
    <lineage>
        <taxon>Eukaryota</taxon>
        <taxon>Metazoa</taxon>
        <taxon>Ecdysozoa</taxon>
        <taxon>Arthropoda</taxon>
        <taxon>Crustacea</taxon>
        <taxon>Multicrustacea</taxon>
        <taxon>Malacostraca</taxon>
        <taxon>Eumalacostraca</taxon>
        <taxon>Eucarida</taxon>
        <taxon>Decapoda</taxon>
        <taxon>Pleocyemata</taxon>
        <taxon>Brachyura</taxon>
        <taxon>Eubrachyura</taxon>
        <taxon>Portunoidea</taxon>
        <taxon>Portunidae</taxon>
        <taxon>Portuninae</taxon>
        <taxon>Portunus</taxon>
    </lineage>
</organism>
<protein>
    <submittedName>
        <fullName evidence="3">Uncharacterized protein</fullName>
    </submittedName>
</protein>
<keyword evidence="4" id="KW-1185">Reference proteome</keyword>